<evidence type="ECO:0000313" key="1">
    <source>
        <dbReference type="EMBL" id="SDH09931.1"/>
    </source>
</evidence>
<organism evidence="1 2">
    <name type="scientific">Vibrio xiamenensis</name>
    <dbReference type="NCBI Taxonomy" id="861298"/>
    <lineage>
        <taxon>Bacteria</taxon>
        <taxon>Pseudomonadati</taxon>
        <taxon>Pseudomonadota</taxon>
        <taxon>Gammaproteobacteria</taxon>
        <taxon>Vibrionales</taxon>
        <taxon>Vibrionaceae</taxon>
        <taxon>Vibrio</taxon>
    </lineage>
</organism>
<dbReference type="STRING" id="861298.SAMN04488136_10857"/>
<dbReference type="OrthoDB" id="5891336at2"/>
<dbReference type="PIRSF" id="PIRSF007010">
    <property type="entry name" value="UCP007010"/>
    <property type="match status" value="1"/>
</dbReference>
<protein>
    <submittedName>
        <fullName evidence="1">Type II secretion system (T2SS) pilotin, S protein</fullName>
    </submittedName>
</protein>
<reference evidence="1 2" key="1">
    <citation type="submission" date="2016-10" db="EMBL/GenBank/DDBJ databases">
        <authorList>
            <person name="de Groot N.N."/>
        </authorList>
    </citation>
    <scope>NUCLEOTIDE SEQUENCE [LARGE SCALE GENOMIC DNA]</scope>
    <source>
        <strain evidence="1 2">CGMCC 1.10228</strain>
    </source>
</reference>
<gene>
    <name evidence="1" type="ORF">SAMN04488136_10857</name>
</gene>
<dbReference type="Pfam" id="PF16549">
    <property type="entry name" value="T2SSS_2"/>
    <property type="match status" value="1"/>
</dbReference>
<dbReference type="Proteomes" id="UP000198854">
    <property type="component" value="Unassembled WGS sequence"/>
</dbReference>
<evidence type="ECO:0000313" key="2">
    <source>
        <dbReference type="Proteomes" id="UP000198854"/>
    </source>
</evidence>
<dbReference type="RefSeq" id="WP_093272210.1">
    <property type="nucleotide sequence ID" value="NZ_FNDD01000008.1"/>
</dbReference>
<sequence length="133" mass="14669">MKRLYRLGAFALLAAMLGGCSSSSEQQRQLEMIASSRANMLSAELPMDVGPLSILRANAHGPIIEIMMVYNDDAKNAKPIKSVLRTSINTYCSNKDIKNNLEVGVGYRIKMRNSRGQLMVDQLITNDTCSSIE</sequence>
<proteinExistence type="predicted"/>
<dbReference type="AlphaFoldDB" id="A0A1G7ZME0"/>
<dbReference type="PROSITE" id="PS51257">
    <property type="entry name" value="PROKAR_LIPOPROTEIN"/>
    <property type="match status" value="1"/>
</dbReference>
<name>A0A1G7ZME0_9VIBR</name>
<dbReference type="InterPro" id="IPR016502">
    <property type="entry name" value="T2SSS_2"/>
</dbReference>
<keyword evidence="2" id="KW-1185">Reference proteome</keyword>
<accession>A0A1G7ZME0</accession>
<dbReference type="EMBL" id="FNDD01000008">
    <property type="protein sequence ID" value="SDH09931.1"/>
    <property type="molecule type" value="Genomic_DNA"/>
</dbReference>
<dbReference type="Gene3D" id="3.30.300.250">
    <property type="match status" value="1"/>
</dbReference>